<dbReference type="GO" id="GO:0016787">
    <property type="term" value="F:hydrolase activity"/>
    <property type="evidence" value="ECO:0007669"/>
    <property type="project" value="UniProtKB-KW"/>
</dbReference>
<keyword evidence="2" id="KW-0479">Metal-binding</keyword>
<sequence length="133" mass="14353">MAMNECILDTNVLIAQSGVKLPDDTTFLVTSISYAELQFGLSTSLGDGRVHAERSLRLNRAKAIYGAGLPFDDQASTSYGYLTELLLTHGRSPRGRIVDIMIASIAHSRGASLITQNIDDFVGLEDAVHVMPS</sequence>
<gene>
    <name evidence="6" type="ORF">B7R22_12010</name>
</gene>
<feature type="domain" description="PIN" evidence="5">
    <location>
        <begin position="7"/>
        <end position="119"/>
    </location>
</feature>
<organism evidence="6 7">
    <name type="scientific">Subtercola boreus</name>
    <dbReference type="NCBI Taxonomy" id="120213"/>
    <lineage>
        <taxon>Bacteria</taxon>
        <taxon>Bacillati</taxon>
        <taxon>Actinomycetota</taxon>
        <taxon>Actinomycetes</taxon>
        <taxon>Micrococcales</taxon>
        <taxon>Microbacteriaceae</taxon>
        <taxon>Subtercola</taxon>
    </lineage>
</organism>
<evidence type="ECO:0000256" key="4">
    <source>
        <dbReference type="ARBA" id="ARBA00022842"/>
    </source>
</evidence>
<evidence type="ECO:0000313" key="6">
    <source>
        <dbReference type="EMBL" id="RFA13806.1"/>
    </source>
</evidence>
<evidence type="ECO:0000313" key="7">
    <source>
        <dbReference type="Proteomes" id="UP000256541"/>
    </source>
</evidence>
<proteinExistence type="predicted"/>
<protein>
    <recommendedName>
        <fullName evidence="5">PIN domain-containing protein</fullName>
    </recommendedName>
</protein>
<evidence type="ECO:0000256" key="1">
    <source>
        <dbReference type="ARBA" id="ARBA00022722"/>
    </source>
</evidence>
<keyword evidence="4" id="KW-0460">Magnesium</keyword>
<dbReference type="Pfam" id="PF01850">
    <property type="entry name" value="PIN"/>
    <property type="match status" value="1"/>
</dbReference>
<comment type="caution">
    <text evidence="6">The sequence shown here is derived from an EMBL/GenBank/DDBJ whole genome shotgun (WGS) entry which is preliminary data.</text>
</comment>
<dbReference type="Gene3D" id="3.40.50.1010">
    <property type="entry name" value="5'-nuclease"/>
    <property type="match status" value="1"/>
</dbReference>
<accession>A0A3E0VVE0</accession>
<evidence type="ECO:0000256" key="3">
    <source>
        <dbReference type="ARBA" id="ARBA00022801"/>
    </source>
</evidence>
<reference evidence="6 7" key="1">
    <citation type="submission" date="2017-04" db="EMBL/GenBank/DDBJ databases">
        <title>Comparative genome analysis of Subtercola boreus.</title>
        <authorList>
            <person name="Cho Y.-J."/>
            <person name="Cho A."/>
            <person name="Kim O.-S."/>
            <person name="Lee J.-I."/>
        </authorList>
    </citation>
    <scope>NUCLEOTIDE SEQUENCE [LARGE SCALE GENOMIC DNA]</scope>
    <source>
        <strain evidence="6 7">P27479</strain>
    </source>
</reference>
<keyword evidence="3" id="KW-0378">Hydrolase</keyword>
<dbReference type="SUPFAM" id="SSF88723">
    <property type="entry name" value="PIN domain-like"/>
    <property type="match status" value="1"/>
</dbReference>
<keyword evidence="1" id="KW-0540">Nuclease</keyword>
<dbReference type="GO" id="GO:0004518">
    <property type="term" value="F:nuclease activity"/>
    <property type="evidence" value="ECO:0007669"/>
    <property type="project" value="UniProtKB-KW"/>
</dbReference>
<dbReference type="EMBL" id="NBXB01000033">
    <property type="protein sequence ID" value="RFA13806.1"/>
    <property type="molecule type" value="Genomic_DNA"/>
</dbReference>
<name>A0A3E0VVE0_9MICO</name>
<dbReference type="GO" id="GO:0046872">
    <property type="term" value="F:metal ion binding"/>
    <property type="evidence" value="ECO:0007669"/>
    <property type="project" value="UniProtKB-KW"/>
</dbReference>
<evidence type="ECO:0000259" key="5">
    <source>
        <dbReference type="Pfam" id="PF01850"/>
    </source>
</evidence>
<evidence type="ECO:0000256" key="2">
    <source>
        <dbReference type="ARBA" id="ARBA00022723"/>
    </source>
</evidence>
<dbReference type="AlphaFoldDB" id="A0A3E0VVE0"/>
<dbReference type="InterPro" id="IPR002716">
    <property type="entry name" value="PIN_dom"/>
</dbReference>
<dbReference type="InterPro" id="IPR029060">
    <property type="entry name" value="PIN-like_dom_sf"/>
</dbReference>
<dbReference type="Proteomes" id="UP000256541">
    <property type="component" value="Unassembled WGS sequence"/>
</dbReference>